<feature type="signal peptide" evidence="1">
    <location>
        <begin position="1"/>
        <end position="32"/>
    </location>
</feature>
<evidence type="ECO:0000256" key="1">
    <source>
        <dbReference type="SAM" id="SignalP"/>
    </source>
</evidence>
<gene>
    <name evidence="3" type="ORF">K457DRAFT_85416</name>
</gene>
<dbReference type="EMBL" id="KV442285">
    <property type="protein sequence ID" value="OAQ22032.1"/>
    <property type="molecule type" value="Genomic_DNA"/>
</dbReference>
<name>A0A197JA67_9FUNG</name>
<dbReference type="PANTHER" id="PTHR36181:SF2">
    <property type="entry name" value="INTRON-ENCODED ENDONUCLEASE AI3-RELATED"/>
    <property type="match status" value="1"/>
</dbReference>
<dbReference type="SUPFAM" id="SSF81442">
    <property type="entry name" value="Cytochrome c oxidase subunit I-like"/>
    <property type="match status" value="1"/>
</dbReference>
<dbReference type="Gene3D" id="1.20.210.10">
    <property type="entry name" value="Cytochrome c oxidase-like, subunit I domain"/>
    <property type="match status" value="1"/>
</dbReference>
<dbReference type="SUPFAM" id="SSF55608">
    <property type="entry name" value="Homing endonucleases"/>
    <property type="match status" value="1"/>
</dbReference>
<dbReference type="InterPro" id="IPR051289">
    <property type="entry name" value="LAGLIDADG_Endonuclease"/>
</dbReference>
<dbReference type="OrthoDB" id="5381460at2759"/>
<proteinExistence type="predicted"/>
<dbReference type="PROSITE" id="PS50855">
    <property type="entry name" value="COX1"/>
    <property type="match status" value="1"/>
</dbReference>
<dbReference type="GO" id="GO:0004129">
    <property type="term" value="F:cytochrome-c oxidase activity"/>
    <property type="evidence" value="ECO:0007669"/>
    <property type="project" value="InterPro"/>
</dbReference>
<evidence type="ECO:0000259" key="2">
    <source>
        <dbReference type="PROSITE" id="PS50855"/>
    </source>
</evidence>
<dbReference type="InterPro" id="IPR036927">
    <property type="entry name" value="Cyt_c_oxase-like_su1_sf"/>
</dbReference>
<dbReference type="Proteomes" id="UP000078512">
    <property type="component" value="Unassembled WGS sequence"/>
</dbReference>
<sequence length="261" mass="30052">MAFPRLNNISFWLLPPALILLLASSFVENGAGTGWTVKKDKLSPIRKDRAIKFYSMQRTPLLGENYSLNINNTSAVKMFSTWGQSAWEANKTLNEISSLNFVSSHQRLNVKQPTNDWFEQWLVGFTDGDGSFSVLRQGDKWGLTFKISQNTYNLRALHYIKKELGAGSIFIESKNDMAHFRIRDLKVINEIIFPIFDKYPLLTTKYFYYNIFKEAYKILDNKDLTKLEKSNLLENLLLTKPSNSYISPAWDNVSKPLIDAN</sequence>
<keyword evidence="3" id="KW-0378">Hydrolase</keyword>
<accession>A0A197JA67</accession>
<protein>
    <submittedName>
        <fullName evidence="3">Homing endonuclease</fullName>
    </submittedName>
</protein>
<keyword evidence="3" id="KW-0540">Nuclease</keyword>
<dbReference type="STRING" id="1314771.A0A197JA67"/>
<keyword evidence="3" id="KW-0255">Endonuclease</keyword>
<dbReference type="Pfam" id="PF00961">
    <property type="entry name" value="LAGLIDADG_1"/>
    <property type="match status" value="1"/>
</dbReference>
<dbReference type="PANTHER" id="PTHR36181">
    <property type="entry name" value="INTRON-ENCODED ENDONUCLEASE AI3-RELATED"/>
    <property type="match status" value="1"/>
</dbReference>
<dbReference type="AlphaFoldDB" id="A0A197JA67"/>
<dbReference type="InterPro" id="IPR004860">
    <property type="entry name" value="LAGLIDADG_dom"/>
</dbReference>
<feature type="domain" description="Cytochrome oxidase subunit I profile" evidence="2">
    <location>
        <begin position="1"/>
        <end position="45"/>
    </location>
</feature>
<reference evidence="3 4" key="1">
    <citation type="submission" date="2016-05" db="EMBL/GenBank/DDBJ databases">
        <title>Genome sequencing reveals origins of a unique bacterial endosymbiosis in the earliest lineages of terrestrial Fungi.</title>
        <authorList>
            <consortium name="DOE Joint Genome Institute"/>
            <person name="Uehling J."/>
            <person name="Gryganskyi A."/>
            <person name="Hameed K."/>
            <person name="Tschaplinski T."/>
            <person name="Misztal P."/>
            <person name="Wu S."/>
            <person name="Desiro A."/>
            <person name="Vande Pol N."/>
            <person name="Du Z.-Y."/>
            <person name="Zienkiewicz A."/>
            <person name="Zienkiewicz K."/>
            <person name="Morin E."/>
            <person name="Tisserant E."/>
            <person name="Splivallo R."/>
            <person name="Hainaut M."/>
            <person name="Henrissat B."/>
            <person name="Ohm R."/>
            <person name="Kuo A."/>
            <person name="Yan J."/>
            <person name="Lipzen A."/>
            <person name="Nolan M."/>
            <person name="Labutti K."/>
            <person name="Barry K."/>
            <person name="Goldstein A."/>
            <person name="Labbe J."/>
            <person name="Schadt C."/>
            <person name="Tuskan G."/>
            <person name="Grigoriev I."/>
            <person name="Martin F."/>
            <person name="Vilgalys R."/>
            <person name="Bonito G."/>
        </authorList>
    </citation>
    <scope>NUCLEOTIDE SEQUENCE [LARGE SCALE GENOMIC DNA]</scope>
    <source>
        <strain evidence="3 4">AG-77</strain>
    </source>
</reference>
<dbReference type="GO" id="GO:0005739">
    <property type="term" value="C:mitochondrion"/>
    <property type="evidence" value="ECO:0007669"/>
    <property type="project" value="UniProtKB-ARBA"/>
</dbReference>
<feature type="non-terminal residue" evidence="3">
    <location>
        <position position="261"/>
    </location>
</feature>
<dbReference type="GO" id="GO:0004519">
    <property type="term" value="F:endonuclease activity"/>
    <property type="evidence" value="ECO:0007669"/>
    <property type="project" value="UniProtKB-KW"/>
</dbReference>
<keyword evidence="1" id="KW-0732">Signal</keyword>
<evidence type="ECO:0000313" key="3">
    <source>
        <dbReference type="EMBL" id="OAQ22032.1"/>
    </source>
</evidence>
<dbReference type="InterPro" id="IPR023616">
    <property type="entry name" value="Cyt_c_oxase-like_su1_dom"/>
</dbReference>
<feature type="chain" id="PRO_5008275750" evidence="1">
    <location>
        <begin position="33"/>
        <end position="261"/>
    </location>
</feature>
<organism evidence="3 4">
    <name type="scientific">Linnemannia elongata AG-77</name>
    <dbReference type="NCBI Taxonomy" id="1314771"/>
    <lineage>
        <taxon>Eukaryota</taxon>
        <taxon>Fungi</taxon>
        <taxon>Fungi incertae sedis</taxon>
        <taxon>Mucoromycota</taxon>
        <taxon>Mortierellomycotina</taxon>
        <taxon>Mortierellomycetes</taxon>
        <taxon>Mortierellales</taxon>
        <taxon>Mortierellaceae</taxon>
        <taxon>Linnemannia</taxon>
    </lineage>
</organism>
<dbReference type="InterPro" id="IPR027434">
    <property type="entry name" value="Homing_endonucl"/>
</dbReference>
<keyword evidence="4" id="KW-1185">Reference proteome</keyword>
<evidence type="ECO:0000313" key="4">
    <source>
        <dbReference type="Proteomes" id="UP000078512"/>
    </source>
</evidence>
<dbReference type="Gene3D" id="3.10.28.10">
    <property type="entry name" value="Homing endonucleases"/>
    <property type="match status" value="1"/>
</dbReference>